<feature type="region of interest" description="Disordered" evidence="1">
    <location>
        <begin position="97"/>
        <end position="180"/>
    </location>
</feature>
<evidence type="ECO:0000313" key="3">
    <source>
        <dbReference type="Proteomes" id="UP000076842"/>
    </source>
</evidence>
<name>A0A165C9L0_9BASI</name>
<dbReference type="Proteomes" id="UP000076842">
    <property type="component" value="Unassembled WGS sequence"/>
</dbReference>
<evidence type="ECO:0000313" key="2">
    <source>
        <dbReference type="EMBL" id="KZT50449.1"/>
    </source>
</evidence>
<feature type="region of interest" description="Disordered" evidence="1">
    <location>
        <begin position="1"/>
        <end position="33"/>
    </location>
</feature>
<feature type="compositionally biased region" description="Polar residues" evidence="1">
    <location>
        <begin position="1"/>
        <end position="15"/>
    </location>
</feature>
<feature type="compositionally biased region" description="Polar residues" evidence="1">
    <location>
        <begin position="97"/>
        <end position="117"/>
    </location>
</feature>
<sequence>MPRNDASSTDFSMSSVPAAKRSHSLPASPGGFDRGAVPFPPAREHGDEWALTHRIQHTACQIPGKRDHLFVHTLHYVHVVLFPPSERGQVLRRLTSASVSQSGALQTPTIDNRQSTIHGPRPTVLNRTRTRTHTRTFQRPLSAPQPPAAPAPAHPGTGRAPGSSRKLSPSPSSSLPGRSV</sequence>
<gene>
    <name evidence="2" type="ORF">CALCODRAFT_188357</name>
</gene>
<evidence type="ECO:0000256" key="1">
    <source>
        <dbReference type="SAM" id="MobiDB-lite"/>
    </source>
</evidence>
<feature type="compositionally biased region" description="Low complexity" evidence="1">
    <location>
        <begin position="154"/>
        <end position="180"/>
    </location>
</feature>
<keyword evidence="3" id="KW-1185">Reference proteome</keyword>
<proteinExistence type="predicted"/>
<dbReference type="EMBL" id="KV424174">
    <property type="protein sequence ID" value="KZT50449.1"/>
    <property type="molecule type" value="Genomic_DNA"/>
</dbReference>
<dbReference type="InParanoid" id="A0A165C9L0"/>
<organism evidence="2 3">
    <name type="scientific">Calocera cornea HHB12733</name>
    <dbReference type="NCBI Taxonomy" id="1353952"/>
    <lineage>
        <taxon>Eukaryota</taxon>
        <taxon>Fungi</taxon>
        <taxon>Dikarya</taxon>
        <taxon>Basidiomycota</taxon>
        <taxon>Agaricomycotina</taxon>
        <taxon>Dacrymycetes</taxon>
        <taxon>Dacrymycetales</taxon>
        <taxon>Dacrymycetaceae</taxon>
        <taxon>Calocera</taxon>
    </lineage>
</organism>
<dbReference type="AlphaFoldDB" id="A0A165C9L0"/>
<accession>A0A165C9L0</accession>
<feature type="compositionally biased region" description="Pro residues" evidence="1">
    <location>
        <begin position="143"/>
        <end position="153"/>
    </location>
</feature>
<protein>
    <submittedName>
        <fullName evidence="2">Uncharacterized protein</fullName>
    </submittedName>
</protein>
<reference evidence="2 3" key="1">
    <citation type="journal article" date="2016" name="Mol. Biol. Evol.">
        <title>Comparative Genomics of Early-Diverging Mushroom-Forming Fungi Provides Insights into the Origins of Lignocellulose Decay Capabilities.</title>
        <authorList>
            <person name="Nagy L.G."/>
            <person name="Riley R."/>
            <person name="Tritt A."/>
            <person name="Adam C."/>
            <person name="Daum C."/>
            <person name="Floudas D."/>
            <person name="Sun H."/>
            <person name="Yadav J.S."/>
            <person name="Pangilinan J."/>
            <person name="Larsson K.H."/>
            <person name="Matsuura K."/>
            <person name="Barry K."/>
            <person name="Labutti K."/>
            <person name="Kuo R."/>
            <person name="Ohm R.A."/>
            <person name="Bhattacharya S.S."/>
            <person name="Shirouzu T."/>
            <person name="Yoshinaga Y."/>
            <person name="Martin F.M."/>
            <person name="Grigoriev I.V."/>
            <person name="Hibbett D.S."/>
        </authorList>
    </citation>
    <scope>NUCLEOTIDE SEQUENCE [LARGE SCALE GENOMIC DNA]</scope>
    <source>
        <strain evidence="2 3">HHB12733</strain>
    </source>
</reference>